<keyword evidence="4" id="KW-1185">Reference proteome</keyword>
<feature type="domain" description="Tyrosine specific protein phosphatases" evidence="3">
    <location>
        <begin position="275"/>
        <end position="348"/>
    </location>
</feature>
<dbReference type="InterPro" id="IPR029021">
    <property type="entry name" value="Prot-tyrosine_phosphatase-like"/>
</dbReference>
<dbReference type="SMART" id="SM00194">
    <property type="entry name" value="PTPc"/>
    <property type="match status" value="1"/>
</dbReference>
<dbReference type="PROSITE" id="PS00383">
    <property type="entry name" value="TYR_PHOSPHATASE_1"/>
    <property type="match status" value="1"/>
</dbReference>
<dbReference type="Pfam" id="PF00102">
    <property type="entry name" value="Y_phosphatase"/>
    <property type="match status" value="1"/>
</dbReference>
<dbReference type="PRINTS" id="PR00700">
    <property type="entry name" value="PRTYPHPHTASE"/>
</dbReference>
<dbReference type="SMART" id="SM00404">
    <property type="entry name" value="PTPc_motif"/>
    <property type="match status" value="1"/>
</dbReference>
<dbReference type="InterPro" id="IPR016130">
    <property type="entry name" value="Tyr_Pase_AS"/>
</dbReference>
<sequence>MARDSKPRRSNGRGISKSEKRTRKSPSKKRDDEGKTNNADGLAAESVKARQIQSSKEFEGGAETCRQGFKSIDSRSQLDRDRPLSKLQLQRFEEFTRDAVTIGVKGVLDEYAAYLKPYVPPDVTRTAFDANLKKNRYSDVVCADGSRVVLRNHTTDYIHANFVRGDPLINTFICTQGPMQDSVKDFWKMVSQEQVGNIIMLCDTIEQGKEKCQQYWPREQGGVVEFPGIQVRNIKIDNSDTTTLVSTLELTFEKKEKLTLKHHHWRTWPDKSVPQSVLAPFRLLKNVRHSARPTVVHCSAGIGRTGSVVALELCYQQLLSENKLSVLESVKALRKQRMHAVQTELQYLYLYKCLLTFSQKSRTVPAEIQAAFDKFESEYQTLIDSKLHEDKPDEAYAPLTPLKLGKFAPIPM</sequence>
<dbReference type="GO" id="GO:0004725">
    <property type="term" value="F:protein tyrosine phosphatase activity"/>
    <property type="evidence" value="ECO:0007669"/>
    <property type="project" value="InterPro"/>
</dbReference>
<evidence type="ECO:0000313" key="5">
    <source>
        <dbReference type="WBParaSite" id="PDA_v2.g5892.t1"/>
    </source>
</evidence>
<dbReference type="CDD" id="cd00047">
    <property type="entry name" value="PTPc"/>
    <property type="match status" value="1"/>
</dbReference>
<evidence type="ECO:0000313" key="4">
    <source>
        <dbReference type="Proteomes" id="UP000887578"/>
    </source>
</evidence>
<evidence type="ECO:0000256" key="1">
    <source>
        <dbReference type="SAM" id="MobiDB-lite"/>
    </source>
</evidence>
<dbReference type="AlphaFoldDB" id="A0A914R368"/>
<reference evidence="5" key="1">
    <citation type="submission" date="2022-11" db="UniProtKB">
        <authorList>
            <consortium name="WormBaseParasite"/>
        </authorList>
    </citation>
    <scope>IDENTIFICATION</scope>
</reference>
<dbReference type="PANTHER" id="PTHR46163">
    <property type="entry name" value="TYROSINE-PROTEIN PHOSPHATASE-RELATED"/>
    <property type="match status" value="1"/>
</dbReference>
<dbReference type="WBParaSite" id="PDA_v2.g5892.t1">
    <property type="protein sequence ID" value="PDA_v2.g5892.t1"/>
    <property type="gene ID" value="PDA_v2.g5892"/>
</dbReference>
<dbReference type="PROSITE" id="PS50056">
    <property type="entry name" value="TYR_PHOSPHATASE_2"/>
    <property type="match status" value="1"/>
</dbReference>
<evidence type="ECO:0000259" key="3">
    <source>
        <dbReference type="PROSITE" id="PS50056"/>
    </source>
</evidence>
<dbReference type="InterPro" id="IPR003595">
    <property type="entry name" value="Tyr_Pase_cat"/>
</dbReference>
<evidence type="ECO:0000259" key="2">
    <source>
        <dbReference type="PROSITE" id="PS50055"/>
    </source>
</evidence>
<dbReference type="InterPro" id="IPR000387">
    <property type="entry name" value="Tyr_Pase_dom"/>
</dbReference>
<dbReference type="InterPro" id="IPR052782">
    <property type="entry name" value="Oocyte-zygote_transition_reg"/>
</dbReference>
<dbReference type="Gene3D" id="3.90.190.10">
    <property type="entry name" value="Protein tyrosine phosphatase superfamily"/>
    <property type="match status" value="1"/>
</dbReference>
<feature type="domain" description="Tyrosine-protein phosphatase" evidence="2">
    <location>
        <begin position="131"/>
        <end position="357"/>
    </location>
</feature>
<dbReference type="SUPFAM" id="SSF52799">
    <property type="entry name" value="(Phosphotyrosine protein) phosphatases II"/>
    <property type="match status" value="1"/>
</dbReference>
<dbReference type="Proteomes" id="UP000887578">
    <property type="component" value="Unplaced"/>
</dbReference>
<dbReference type="InterPro" id="IPR000242">
    <property type="entry name" value="PTP_cat"/>
</dbReference>
<proteinExistence type="predicted"/>
<organism evidence="4 5">
    <name type="scientific">Panagrolaimus davidi</name>
    <dbReference type="NCBI Taxonomy" id="227884"/>
    <lineage>
        <taxon>Eukaryota</taxon>
        <taxon>Metazoa</taxon>
        <taxon>Ecdysozoa</taxon>
        <taxon>Nematoda</taxon>
        <taxon>Chromadorea</taxon>
        <taxon>Rhabditida</taxon>
        <taxon>Tylenchina</taxon>
        <taxon>Panagrolaimomorpha</taxon>
        <taxon>Panagrolaimoidea</taxon>
        <taxon>Panagrolaimidae</taxon>
        <taxon>Panagrolaimus</taxon>
    </lineage>
</organism>
<protein>
    <submittedName>
        <fullName evidence="5">Protein tyrosine phosphatase</fullName>
    </submittedName>
</protein>
<accession>A0A914R368</accession>
<dbReference type="PROSITE" id="PS50055">
    <property type="entry name" value="TYR_PHOSPHATASE_PTP"/>
    <property type="match status" value="1"/>
</dbReference>
<feature type="region of interest" description="Disordered" evidence="1">
    <location>
        <begin position="1"/>
        <end position="61"/>
    </location>
</feature>
<name>A0A914R368_9BILA</name>